<gene>
    <name evidence="5" type="ORF">IV203_000980</name>
    <name evidence="6" type="ORF">IV203_001342</name>
</gene>
<sequence>MDTVLGITYNGGVIMAADQSNGRSILTYQKNLDKIAKLTNYSMMGVSGPNCDLVNFTEYIAKNLNLYELSNEGTKLSTHAQANYARGEMAAALRRGPYQVNVLLGGYDEGKKSPSSLYYLDYLGALHKVKHGAQGYAQYFCSSIFDKEYSDNLTEEEAIKIIEHCIAEMQTRFLISQPNFIIKKVDKDGVSVISFGGDPADT</sequence>
<dbReference type="EMBL" id="JAGRRH010000015">
    <property type="protein sequence ID" value="KAG7356656.1"/>
    <property type="molecule type" value="Genomic_DNA"/>
</dbReference>
<comment type="function">
    <text evidence="4">Component of the proteasome, a multicatalytic proteinase complex which is characterized by its ability to cleave peptides with Arg, Phe, Tyr, Leu, and Glu adjacent to the leaving group at neutral or slightly basic pH. The proteasome has an ATP-dependent proteolytic activity.</text>
</comment>
<dbReference type="Pfam" id="PF00227">
    <property type="entry name" value="Proteasome"/>
    <property type="match status" value="1"/>
</dbReference>
<comment type="caution">
    <text evidence="5">The sequence shown here is derived from an EMBL/GenBank/DDBJ whole genome shotgun (WGS) entry which is preliminary data.</text>
</comment>
<dbReference type="GO" id="GO:0010498">
    <property type="term" value="P:proteasomal protein catabolic process"/>
    <property type="evidence" value="ECO:0007669"/>
    <property type="project" value="InterPro"/>
</dbReference>
<dbReference type="EMBL" id="JAGRRH010000015">
    <property type="protein sequence ID" value="KAG7356294.1"/>
    <property type="molecule type" value="Genomic_DNA"/>
</dbReference>
<evidence type="ECO:0000256" key="3">
    <source>
        <dbReference type="ARBA" id="ARBA00023242"/>
    </source>
</evidence>
<dbReference type="PANTHER" id="PTHR32194">
    <property type="entry name" value="METALLOPROTEASE TLDD"/>
    <property type="match status" value="1"/>
</dbReference>
<evidence type="ECO:0000256" key="2">
    <source>
        <dbReference type="ARBA" id="ARBA00022942"/>
    </source>
</evidence>
<dbReference type="InterPro" id="IPR035206">
    <property type="entry name" value="Proteasome_beta2"/>
</dbReference>
<dbReference type="CDD" id="cd03758">
    <property type="entry name" value="proteasome_beta_type_2"/>
    <property type="match status" value="1"/>
</dbReference>
<keyword evidence="2 4" id="KW-0647">Proteasome</keyword>
<dbReference type="AlphaFoldDB" id="A0A9K3PT37"/>
<dbReference type="OrthoDB" id="268428at2759"/>
<keyword evidence="7" id="KW-1185">Reference proteome</keyword>
<dbReference type="PROSITE" id="PS51476">
    <property type="entry name" value="PROTEASOME_BETA_2"/>
    <property type="match status" value="1"/>
</dbReference>
<name>A0A9K3PT37_9STRA</name>
<dbReference type="InterPro" id="IPR023333">
    <property type="entry name" value="Proteasome_suB-type"/>
</dbReference>
<reference evidence="5" key="1">
    <citation type="journal article" date="2021" name="Sci. Rep.">
        <title>Diploid genomic architecture of Nitzschia inconspicua, an elite biomass production diatom.</title>
        <authorList>
            <person name="Oliver A."/>
            <person name="Podell S."/>
            <person name="Pinowska A."/>
            <person name="Traller J.C."/>
            <person name="Smith S.R."/>
            <person name="McClure R."/>
            <person name="Beliaev A."/>
            <person name="Bohutskyi P."/>
            <person name="Hill E.A."/>
            <person name="Rabines A."/>
            <person name="Zheng H."/>
            <person name="Allen L.Z."/>
            <person name="Kuo A."/>
            <person name="Grigoriev I.V."/>
            <person name="Allen A.E."/>
            <person name="Hazlebeck D."/>
            <person name="Allen E.E."/>
        </authorList>
    </citation>
    <scope>NUCLEOTIDE SEQUENCE</scope>
    <source>
        <strain evidence="5">Hildebrandi</strain>
    </source>
</reference>
<evidence type="ECO:0000256" key="4">
    <source>
        <dbReference type="RuleBase" id="RU004203"/>
    </source>
</evidence>
<dbReference type="GO" id="GO:0005634">
    <property type="term" value="C:nucleus"/>
    <property type="evidence" value="ECO:0007669"/>
    <property type="project" value="UniProtKB-SubCell"/>
</dbReference>
<accession>A0A9K3PT37</accession>
<dbReference type="InterPro" id="IPR001353">
    <property type="entry name" value="Proteasome_sua/b"/>
</dbReference>
<keyword evidence="3 4" id="KW-0539">Nucleus</keyword>
<evidence type="ECO:0000313" key="6">
    <source>
        <dbReference type="EMBL" id="KAG7356656.1"/>
    </source>
</evidence>
<dbReference type="GO" id="GO:0005737">
    <property type="term" value="C:cytoplasm"/>
    <property type="evidence" value="ECO:0007669"/>
    <property type="project" value="UniProtKB-SubCell"/>
</dbReference>
<protein>
    <recommendedName>
        <fullName evidence="4">Proteasome subunit beta</fullName>
    </recommendedName>
</protein>
<reference evidence="5" key="2">
    <citation type="submission" date="2021-04" db="EMBL/GenBank/DDBJ databases">
        <authorList>
            <person name="Podell S."/>
        </authorList>
    </citation>
    <scope>NUCLEOTIDE SEQUENCE</scope>
    <source>
        <strain evidence="5">Hildebrandi</strain>
    </source>
</reference>
<organism evidence="5 7">
    <name type="scientific">Nitzschia inconspicua</name>
    <dbReference type="NCBI Taxonomy" id="303405"/>
    <lineage>
        <taxon>Eukaryota</taxon>
        <taxon>Sar</taxon>
        <taxon>Stramenopiles</taxon>
        <taxon>Ochrophyta</taxon>
        <taxon>Bacillariophyta</taxon>
        <taxon>Bacillariophyceae</taxon>
        <taxon>Bacillariophycidae</taxon>
        <taxon>Bacillariales</taxon>
        <taxon>Bacillariaceae</taxon>
        <taxon>Nitzschia</taxon>
    </lineage>
</organism>
<evidence type="ECO:0000313" key="7">
    <source>
        <dbReference type="Proteomes" id="UP000693970"/>
    </source>
</evidence>
<dbReference type="PANTHER" id="PTHR32194:SF2">
    <property type="entry name" value="PROTEASOME SUBUNIT BETA TYPE-1"/>
    <property type="match status" value="1"/>
</dbReference>
<comment type="subcellular location">
    <subcellularLocation>
        <location evidence="4">Cytoplasm</location>
    </subcellularLocation>
    <subcellularLocation>
        <location evidence="4">Nucleus</location>
    </subcellularLocation>
</comment>
<proteinExistence type="inferred from homology"/>
<keyword evidence="1 4" id="KW-0963">Cytoplasm</keyword>
<comment type="subunit">
    <text evidence="4">Component of the proteasome complex.</text>
</comment>
<dbReference type="Proteomes" id="UP000693970">
    <property type="component" value="Unassembled WGS sequence"/>
</dbReference>
<evidence type="ECO:0000313" key="5">
    <source>
        <dbReference type="EMBL" id="KAG7356294.1"/>
    </source>
</evidence>
<comment type="similarity">
    <text evidence="4">Belongs to the peptidase T1B family.</text>
</comment>
<dbReference type="GO" id="GO:0005839">
    <property type="term" value="C:proteasome core complex"/>
    <property type="evidence" value="ECO:0007669"/>
    <property type="project" value="InterPro"/>
</dbReference>
<evidence type="ECO:0000256" key="1">
    <source>
        <dbReference type="ARBA" id="ARBA00022490"/>
    </source>
</evidence>